<evidence type="ECO:0000256" key="1">
    <source>
        <dbReference type="ARBA" id="ARBA00022630"/>
    </source>
</evidence>
<dbReference type="GO" id="GO:0071949">
    <property type="term" value="F:FAD binding"/>
    <property type="evidence" value="ECO:0007669"/>
    <property type="project" value="InterPro"/>
</dbReference>
<evidence type="ECO:0000313" key="7">
    <source>
        <dbReference type="Proteomes" id="UP000749646"/>
    </source>
</evidence>
<dbReference type="GO" id="GO:0044550">
    <property type="term" value="P:secondary metabolite biosynthetic process"/>
    <property type="evidence" value="ECO:0007669"/>
    <property type="project" value="TreeGrafter"/>
</dbReference>
<dbReference type="EMBL" id="JAAAHW010009855">
    <property type="protein sequence ID" value="KAF9935642.1"/>
    <property type="molecule type" value="Genomic_DNA"/>
</dbReference>
<dbReference type="AlphaFoldDB" id="A0A9P6IMT6"/>
<accession>A0A9P6IMT6</accession>
<evidence type="ECO:0000313" key="6">
    <source>
        <dbReference type="EMBL" id="KAF9935642.1"/>
    </source>
</evidence>
<dbReference type="PANTHER" id="PTHR46720:SF3">
    <property type="entry name" value="FAD-BINDING DOMAIN-CONTAINING PROTEIN-RELATED"/>
    <property type="match status" value="1"/>
</dbReference>
<dbReference type="OrthoDB" id="655030at2759"/>
<evidence type="ECO:0000256" key="3">
    <source>
        <dbReference type="ARBA" id="ARBA00023002"/>
    </source>
</evidence>
<comment type="caution">
    <text evidence="6">The sequence shown here is derived from an EMBL/GenBank/DDBJ whole genome shotgun (WGS) entry which is preliminary data.</text>
</comment>
<dbReference type="PANTHER" id="PTHR46720">
    <property type="entry name" value="HYDROXYLASE, PUTATIVE (AFU_ORTHOLOGUE AFUA_3G01460)-RELATED"/>
    <property type="match status" value="1"/>
</dbReference>
<protein>
    <recommendedName>
        <fullName evidence="5">FAD-binding domain-containing protein</fullName>
    </recommendedName>
</protein>
<organism evidence="6 7">
    <name type="scientific">Modicella reniformis</name>
    <dbReference type="NCBI Taxonomy" id="1440133"/>
    <lineage>
        <taxon>Eukaryota</taxon>
        <taxon>Fungi</taxon>
        <taxon>Fungi incertae sedis</taxon>
        <taxon>Mucoromycota</taxon>
        <taxon>Mortierellomycotina</taxon>
        <taxon>Mortierellomycetes</taxon>
        <taxon>Mortierellales</taxon>
        <taxon>Mortierellaceae</taxon>
        <taxon>Modicella</taxon>
    </lineage>
</organism>
<dbReference type="GO" id="GO:0016491">
    <property type="term" value="F:oxidoreductase activity"/>
    <property type="evidence" value="ECO:0007669"/>
    <property type="project" value="UniProtKB-KW"/>
</dbReference>
<keyword evidence="1" id="KW-0285">Flavoprotein</keyword>
<dbReference type="Gene3D" id="3.50.50.60">
    <property type="entry name" value="FAD/NAD(P)-binding domain"/>
    <property type="match status" value="1"/>
</dbReference>
<keyword evidence="3" id="KW-0560">Oxidoreductase</keyword>
<keyword evidence="2" id="KW-0274">FAD</keyword>
<proteinExistence type="predicted"/>
<sequence>MREQHLPPKVLISGGGLAGLFLAILLERANIPYHIFERAPGVKPIGASLGLSPSILPAFDQLGLMEELGRISLPMTQLDLYKENLKLIGSIDVTGFKDK</sequence>
<dbReference type="SUPFAM" id="SSF51905">
    <property type="entry name" value="FAD/NAD(P)-binding domain"/>
    <property type="match status" value="1"/>
</dbReference>
<keyword evidence="4" id="KW-0812">Transmembrane</keyword>
<keyword evidence="4" id="KW-0472">Membrane</keyword>
<dbReference type="InterPro" id="IPR002938">
    <property type="entry name" value="FAD-bd"/>
</dbReference>
<feature type="domain" description="FAD-binding" evidence="5">
    <location>
        <begin position="9"/>
        <end position="71"/>
    </location>
</feature>
<dbReference type="InterPro" id="IPR051104">
    <property type="entry name" value="FAD_monoxygenase"/>
</dbReference>
<gene>
    <name evidence="6" type="ORF">BGZ65_003184</name>
</gene>
<reference evidence="6" key="1">
    <citation type="journal article" date="2020" name="Fungal Divers.">
        <title>Resolving the Mortierellaceae phylogeny through synthesis of multi-gene phylogenetics and phylogenomics.</title>
        <authorList>
            <person name="Vandepol N."/>
            <person name="Liber J."/>
            <person name="Desiro A."/>
            <person name="Na H."/>
            <person name="Kennedy M."/>
            <person name="Barry K."/>
            <person name="Grigoriev I.V."/>
            <person name="Miller A.N."/>
            <person name="O'Donnell K."/>
            <person name="Stajich J.E."/>
            <person name="Bonito G."/>
        </authorList>
    </citation>
    <scope>NUCLEOTIDE SEQUENCE</scope>
    <source>
        <strain evidence="6">MES-2147</strain>
    </source>
</reference>
<evidence type="ECO:0000256" key="2">
    <source>
        <dbReference type="ARBA" id="ARBA00022827"/>
    </source>
</evidence>
<evidence type="ECO:0000259" key="5">
    <source>
        <dbReference type="Pfam" id="PF01494"/>
    </source>
</evidence>
<evidence type="ECO:0000256" key="4">
    <source>
        <dbReference type="SAM" id="Phobius"/>
    </source>
</evidence>
<feature type="transmembrane region" description="Helical" evidence="4">
    <location>
        <begin position="6"/>
        <end position="26"/>
    </location>
</feature>
<dbReference type="Pfam" id="PF01494">
    <property type="entry name" value="FAD_binding_3"/>
    <property type="match status" value="1"/>
</dbReference>
<name>A0A9P6IMT6_9FUNG</name>
<dbReference type="Proteomes" id="UP000749646">
    <property type="component" value="Unassembled WGS sequence"/>
</dbReference>
<keyword evidence="4" id="KW-1133">Transmembrane helix</keyword>
<dbReference type="InterPro" id="IPR036188">
    <property type="entry name" value="FAD/NAD-bd_sf"/>
</dbReference>
<keyword evidence="7" id="KW-1185">Reference proteome</keyword>